<accession>A0A9X6W368</accession>
<evidence type="ECO:0000313" key="1">
    <source>
        <dbReference type="EMBL" id="PFF52017.1"/>
    </source>
</evidence>
<organism evidence="1 2">
    <name type="scientific">Bacillus cereus</name>
    <dbReference type="NCBI Taxonomy" id="1396"/>
    <lineage>
        <taxon>Bacteria</taxon>
        <taxon>Bacillati</taxon>
        <taxon>Bacillota</taxon>
        <taxon>Bacilli</taxon>
        <taxon>Bacillales</taxon>
        <taxon>Bacillaceae</taxon>
        <taxon>Bacillus</taxon>
        <taxon>Bacillus cereus group</taxon>
    </lineage>
</organism>
<gene>
    <name evidence="1" type="ORF">CN357_04835</name>
</gene>
<reference evidence="1 2" key="1">
    <citation type="submission" date="2017-09" db="EMBL/GenBank/DDBJ databases">
        <title>Large-scale bioinformatics analysis of Bacillus genomes uncovers conserved roles of natural products in bacterial physiology.</title>
        <authorList>
            <consortium name="Agbiome Team Llc"/>
            <person name="Bleich R.M."/>
            <person name="Kirk G.J."/>
            <person name="Santa Maria K.C."/>
            <person name="Allen S.E."/>
            <person name="Farag S."/>
            <person name="Shank E.A."/>
            <person name="Bowers A."/>
        </authorList>
    </citation>
    <scope>NUCLEOTIDE SEQUENCE [LARGE SCALE GENOMIC DNA]</scope>
    <source>
        <strain evidence="1 2">AFS020204</strain>
    </source>
</reference>
<dbReference type="Proteomes" id="UP000220210">
    <property type="component" value="Unassembled WGS sequence"/>
</dbReference>
<proteinExistence type="predicted"/>
<evidence type="ECO:0000313" key="2">
    <source>
        <dbReference type="Proteomes" id="UP000220210"/>
    </source>
</evidence>
<comment type="caution">
    <text evidence="1">The sequence shown here is derived from an EMBL/GenBank/DDBJ whole genome shotgun (WGS) entry which is preliminary data.</text>
</comment>
<dbReference type="AlphaFoldDB" id="A0A9X6W368"/>
<sequence>MLYGIDEEKVLVIDSEAKTLNVMDFTYKGFLFYTYDKWETKGVRVSSSLLCLKAIHEKTGIVLCGPENSSVIKSRNIMCSFIDMYSS</sequence>
<dbReference type="EMBL" id="NTSO01000002">
    <property type="protein sequence ID" value="PFF52017.1"/>
    <property type="molecule type" value="Genomic_DNA"/>
</dbReference>
<name>A0A9X6W368_BACCE</name>
<protein>
    <submittedName>
        <fullName evidence="1">Uncharacterized protein</fullName>
    </submittedName>
</protein>